<dbReference type="Gene3D" id="3.40.50.2000">
    <property type="entry name" value="Glycogen Phosphorylase B"/>
    <property type="match status" value="2"/>
</dbReference>
<dbReference type="Pfam" id="PF13439">
    <property type="entry name" value="Glyco_transf_4"/>
    <property type="match status" value="1"/>
</dbReference>
<sequence length="360" mass="41648">MHRKRILYILHDIQIGGVEIALISAIPELNRQFDLRVIALGKIDDKVISNLTPDEKRRLYSFDYKFYLYPWLIFKLLQFVLQFDPAIMICSLWRASLVGVVVKAFRKRIQFLAFIHNTGFAHQFDRFFTILAIRHSDRILTDSKATFDFVNSTFKPNVPLQIISFCIRPSPAEAHFIQLDTNDVRIFFLGRIAAVKNLPLAIDTIEYLRSQNLNVTLDIYGRNDGAEEDVKKYIHLKKLSDHIKFMGELHGSKTEIMNQYNFLIQLSSREGMAMSVVEAMQNGILCIVSPVGEIPNYASDMETAIFIDIWESKQWLPSLEKIVQVLRNPALYDQMCRNSVDKFKNAQTYSESLIEQLNTI</sequence>
<dbReference type="InterPro" id="IPR028098">
    <property type="entry name" value="Glyco_trans_4-like_N"/>
</dbReference>
<comment type="caution">
    <text evidence="3">The sequence shown here is derived from an EMBL/GenBank/DDBJ whole genome shotgun (WGS) entry which is preliminary data.</text>
</comment>
<dbReference type="InterPro" id="IPR001296">
    <property type="entry name" value="Glyco_trans_1"/>
</dbReference>
<feature type="domain" description="Glycosyltransferase subfamily 4-like N-terminal" evidence="2">
    <location>
        <begin position="15"/>
        <end position="163"/>
    </location>
</feature>
<proteinExistence type="predicted"/>
<feature type="domain" description="Glycosyl transferase family 1" evidence="1">
    <location>
        <begin position="178"/>
        <end position="338"/>
    </location>
</feature>
<dbReference type="RefSeq" id="WP_167267256.1">
    <property type="nucleotide sequence ID" value="NZ_JAASQJ010000001.1"/>
</dbReference>
<evidence type="ECO:0000313" key="4">
    <source>
        <dbReference type="Proteomes" id="UP001179181"/>
    </source>
</evidence>
<evidence type="ECO:0000259" key="2">
    <source>
        <dbReference type="Pfam" id="PF13439"/>
    </source>
</evidence>
<dbReference type="Proteomes" id="UP001179181">
    <property type="component" value="Unassembled WGS sequence"/>
</dbReference>
<dbReference type="Pfam" id="PF00534">
    <property type="entry name" value="Glycos_transf_1"/>
    <property type="match status" value="1"/>
</dbReference>
<reference evidence="3 4" key="1">
    <citation type="submission" date="2020-03" db="EMBL/GenBank/DDBJ databases">
        <title>Genomic Encyclopedia of Type Strains, Phase IV (KMG-IV): sequencing the most valuable type-strain genomes for metagenomic binning, comparative biology and taxonomic classification.</title>
        <authorList>
            <person name="Goeker M."/>
        </authorList>
    </citation>
    <scope>NUCLEOTIDE SEQUENCE [LARGE SCALE GENOMIC DNA]</scope>
    <source>
        <strain evidence="3 4">DSM 102865</strain>
    </source>
</reference>
<dbReference type="EMBL" id="JAASQJ010000001">
    <property type="protein sequence ID" value="NIJ51556.1"/>
    <property type="molecule type" value="Genomic_DNA"/>
</dbReference>
<gene>
    <name evidence="3" type="ORF">FHS68_000712</name>
</gene>
<organism evidence="3 4">
    <name type="scientific">Dyadobacter arcticus</name>
    <dbReference type="NCBI Taxonomy" id="1078754"/>
    <lineage>
        <taxon>Bacteria</taxon>
        <taxon>Pseudomonadati</taxon>
        <taxon>Bacteroidota</taxon>
        <taxon>Cytophagia</taxon>
        <taxon>Cytophagales</taxon>
        <taxon>Spirosomataceae</taxon>
        <taxon>Dyadobacter</taxon>
    </lineage>
</organism>
<dbReference type="SUPFAM" id="SSF53756">
    <property type="entry name" value="UDP-Glycosyltransferase/glycogen phosphorylase"/>
    <property type="match status" value="1"/>
</dbReference>
<dbReference type="PANTHER" id="PTHR12526">
    <property type="entry name" value="GLYCOSYLTRANSFERASE"/>
    <property type="match status" value="1"/>
</dbReference>
<protein>
    <submittedName>
        <fullName evidence="3">Glycosyltransferase involved in cell wall biosynthesis</fullName>
    </submittedName>
</protein>
<dbReference type="CDD" id="cd03801">
    <property type="entry name" value="GT4_PimA-like"/>
    <property type="match status" value="1"/>
</dbReference>
<evidence type="ECO:0000313" key="3">
    <source>
        <dbReference type="EMBL" id="NIJ51556.1"/>
    </source>
</evidence>
<accession>A0ABX0UEZ0</accession>
<evidence type="ECO:0000259" key="1">
    <source>
        <dbReference type="Pfam" id="PF00534"/>
    </source>
</evidence>
<keyword evidence="4" id="KW-1185">Reference proteome</keyword>
<name>A0ABX0UEZ0_9BACT</name>